<dbReference type="HOGENOM" id="CLU_009583_0_3_9"/>
<accession>A0A0F4LR39</accession>
<dbReference type="EMBL" id="JXJQ01000009">
    <property type="protein sequence ID" value="KJY61015.1"/>
    <property type="molecule type" value="Genomic_DNA"/>
</dbReference>
<dbReference type="STRING" id="1218492.JG30_12070"/>
<sequence length="357" mass="39884">MKTLQVNAGNEAGGGRTLIINLLQALNEQGVDSQLLVFERGPVSDLAQKHQIPTTIMNQNGRWDLSVAKRLKKFIQDNNIDVVNTHGPRANFIMSLIHRQVSAKWVVTVHSNPHIDFAPNLVGKLLKALNVHSLKRPDLLMLVTPQFQPILEDLGIAPAKMKSIFNAIYFNDSPPETTRQKVYTIVNIASLIPVKNQQALLRALARVPFDYHLQIVGDGPLRAQLEKLADQLQIANKVEFSGFQDNTSAYYTHADVFVLPSISEGFPMVLLESANHALPMIVADTGSDAQVVHSDTGWVVEPDNLSQLQSAIEAAYQLWQQDQLRSLGQKFFFYCKKNFSSARLAKTVINIYQNLIR</sequence>
<evidence type="ECO:0000313" key="3">
    <source>
        <dbReference type="EMBL" id="KJY61015.1"/>
    </source>
</evidence>
<evidence type="ECO:0000259" key="2">
    <source>
        <dbReference type="Pfam" id="PF13439"/>
    </source>
</evidence>
<name>A0A0F4LR39_9LACO</name>
<dbReference type="PANTHER" id="PTHR45947:SF3">
    <property type="entry name" value="SULFOQUINOVOSYL TRANSFERASE SQD2"/>
    <property type="match status" value="1"/>
</dbReference>
<protein>
    <submittedName>
        <fullName evidence="3">Putative teichoic acid/polysaccharide glycosyl transferase, group 1</fullName>
    </submittedName>
</protein>
<evidence type="ECO:0000313" key="4">
    <source>
        <dbReference type="Proteomes" id="UP000033558"/>
    </source>
</evidence>
<keyword evidence="4" id="KW-1185">Reference proteome</keyword>
<dbReference type="Pfam" id="PF00534">
    <property type="entry name" value="Glycos_transf_1"/>
    <property type="match status" value="1"/>
</dbReference>
<feature type="domain" description="Glycosyl transferase family 1" evidence="1">
    <location>
        <begin position="177"/>
        <end position="319"/>
    </location>
</feature>
<organism evidence="3 4">
    <name type="scientific">Bombilactobacillus mellifer</name>
    <dbReference type="NCBI Taxonomy" id="1218492"/>
    <lineage>
        <taxon>Bacteria</taxon>
        <taxon>Bacillati</taxon>
        <taxon>Bacillota</taxon>
        <taxon>Bacilli</taxon>
        <taxon>Lactobacillales</taxon>
        <taxon>Lactobacillaceae</taxon>
        <taxon>Bombilactobacillus</taxon>
    </lineage>
</organism>
<reference evidence="3 4" key="1">
    <citation type="submission" date="2015-01" db="EMBL/GenBank/DDBJ databases">
        <title>Comparative genomics of the lactic acid bacteria isolated from the honey bee gut.</title>
        <authorList>
            <person name="Ellegaard K.M."/>
            <person name="Tamarit D."/>
            <person name="Javelind E."/>
            <person name="Olofsson T."/>
            <person name="Andersson S.G."/>
            <person name="Vasquez A."/>
        </authorList>
    </citation>
    <scope>NUCLEOTIDE SEQUENCE [LARGE SCALE GENOMIC DNA]</scope>
    <source>
        <strain evidence="3 4">Bin4</strain>
    </source>
</reference>
<proteinExistence type="predicted"/>
<dbReference type="SUPFAM" id="SSF53756">
    <property type="entry name" value="UDP-Glycosyltransferase/glycogen phosphorylase"/>
    <property type="match status" value="1"/>
</dbReference>
<dbReference type="GO" id="GO:0016757">
    <property type="term" value="F:glycosyltransferase activity"/>
    <property type="evidence" value="ECO:0007669"/>
    <property type="project" value="InterPro"/>
</dbReference>
<dbReference type="PATRIC" id="fig|1218492.5.peg.1351"/>
<dbReference type="RefSeq" id="WP_046317057.1">
    <property type="nucleotide sequence ID" value="NZ_JBHSZT010000010.1"/>
</dbReference>
<dbReference type="InterPro" id="IPR001296">
    <property type="entry name" value="Glyco_trans_1"/>
</dbReference>
<dbReference type="InterPro" id="IPR028098">
    <property type="entry name" value="Glyco_trans_4-like_N"/>
</dbReference>
<dbReference type="InterPro" id="IPR050194">
    <property type="entry name" value="Glycosyltransferase_grp1"/>
</dbReference>
<dbReference type="Gene3D" id="3.40.50.2000">
    <property type="entry name" value="Glycogen Phosphorylase B"/>
    <property type="match status" value="2"/>
</dbReference>
<feature type="domain" description="Glycosyltransferase subfamily 4-like N-terminal" evidence="2">
    <location>
        <begin position="13"/>
        <end position="168"/>
    </location>
</feature>
<gene>
    <name evidence="3" type="ORF">JG30_12070</name>
</gene>
<dbReference type="Proteomes" id="UP000033558">
    <property type="component" value="Unassembled WGS sequence"/>
</dbReference>
<dbReference type="Pfam" id="PF13439">
    <property type="entry name" value="Glyco_transf_4"/>
    <property type="match status" value="1"/>
</dbReference>
<evidence type="ECO:0000259" key="1">
    <source>
        <dbReference type="Pfam" id="PF00534"/>
    </source>
</evidence>
<dbReference type="PANTHER" id="PTHR45947">
    <property type="entry name" value="SULFOQUINOVOSYL TRANSFERASE SQD2"/>
    <property type="match status" value="1"/>
</dbReference>
<dbReference type="CDD" id="cd03801">
    <property type="entry name" value="GT4_PimA-like"/>
    <property type="match status" value="1"/>
</dbReference>
<comment type="caution">
    <text evidence="3">The sequence shown here is derived from an EMBL/GenBank/DDBJ whole genome shotgun (WGS) entry which is preliminary data.</text>
</comment>
<keyword evidence="3" id="KW-0808">Transferase</keyword>
<dbReference type="OrthoDB" id="9804196at2"/>
<dbReference type="AlphaFoldDB" id="A0A0F4LR39"/>